<dbReference type="GO" id="GO:0005886">
    <property type="term" value="C:plasma membrane"/>
    <property type="evidence" value="ECO:0007669"/>
    <property type="project" value="UniProtKB-SubCell"/>
</dbReference>
<dbReference type="SUPFAM" id="SSF103481">
    <property type="entry name" value="Multidrug resistance efflux transporter EmrE"/>
    <property type="match status" value="2"/>
</dbReference>
<dbReference type="PANTHER" id="PTHR32322:SF18">
    <property type="entry name" value="S-ADENOSYLMETHIONINE_S-ADENOSYLHOMOCYSTEINE TRANSPORTER"/>
    <property type="match status" value="1"/>
</dbReference>
<feature type="transmembrane region" description="Helical" evidence="7">
    <location>
        <begin position="269"/>
        <end position="287"/>
    </location>
</feature>
<feature type="transmembrane region" description="Helical" evidence="7">
    <location>
        <begin position="93"/>
        <end position="112"/>
    </location>
</feature>
<dbReference type="Pfam" id="PF00892">
    <property type="entry name" value="EamA"/>
    <property type="match status" value="2"/>
</dbReference>
<sequence>MKRAGASGHLIALGCVIVWGSTFVVSKSLTEILLPVQLMLLRFTLAYCALWIIHPKWYFRWREEWRFLLMALFANTLYCWAENTALTLTQASNVSILVATSPIITALVMAVLPGGERLGRRRASGFAIAFAGVILVVLNGSGSLRLRPTGDLLALLAAASWAVYGMLLRRWSGEYDSVLITRKLMFYGILTVTPLVIAAGEPIDFASLLTLENGAKLCFLGFVGSALCYLGWSTAVKKIGVLKANLYIYMVPLVTLLVSAVFMRERVTLMGASGMLLVIFGMVLGTVQGKKE</sequence>
<evidence type="ECO:0000256" key="4">
    <source>
        <dbReference type="ARBA" id="ARBA00022692"/>
    </source>
</evidence>
<evidence type="ECO:0000256" key="5">
    <source>
        <dbReference type="ARBA" id="ARBA00022989"/>
    </source>
</evidence>
<feature type="transmembrane region" description="Helical" evidence="7">
    <location>
        <begin position="32"/>
        <end position="53"/>
    </location>
</feature>
<evidence type="ECO:0000256" key="3">
    <source>
        <dbReference type="ARBA" id="ARBA00022475"/>
    </source>
</evidence>
<accession>A0A9D0ZFB3</accession>
<name>A0A9D0ZFB3_9FIRM</name>
<comment type="similarity">
    <text evidence="2">Belongs to the EamA transporter family.</text>
</comment>
<evidence type="ECO:0000256" key="7">
    <source>
        <dbReference type="SAM" id="Phobius"/>
    </source>
</evidence>
<keyword evidence="5 7" id="KW-1133">Transmembrane helix</keyword>
<feature type="transmembrane region" description="Helical" evidence="7">
    <location>
        <begin position="124"/>
        <end position="146"/>
    </location>
</feature>
<evidence type="ECO:0000259" key="8">
    <source>
        <dbReference type="Pfam" id="PF00892"/>
    </source>
</evidence>
<feature type="domain" description="EamA" evidence="8">
    <location>
        <begin position="149"/>
        <end position="284"/>
    </location>
</feature>
<feature type="transmembrane region" description="Helical" evidence="7">
    <location>
        <begin position="214"/>
        <end position="232"/>
    </location>
</feature>
<evidence type="ECO:0000256" key="2">
    <source>
        <dbReference type="ARBA" id="ARBA00007362"/>
    </source>
</evidence>
<reference evidence="9" key="2">
    <citation type="journal article" date="2021" name="PeerJ">
        <title>Extensive microbial diversity within the chicken gut microbiome revealed by metagenomics and culture.</title>
        <authorList>
            <person name="Gilroy R."/>
            <person name="Ravi A."/>
            <person name="Getino M."/>
            <person name="Pursley I."/>
            <person name="Horton D.L."/>
            <person name="Alikhan N.F."/>
            <person name="Baker D."/>
            <person name="Gharbi K."/>
            <person name="Hall N."/>
            <person name="Watson M."/>
            <person name="Adriaenssens E.M."/>
            <person name="Foster-Nyarko E."/>
            <person name="Jarju S."/>
            <person name="Secka A."/>
            <person name="Antonio M."/>
            <person name="Oren A."/>
            <person name="Chaudhuri R.R."/>
            <person name="La Ragione R."/>
            <person name="Hildebrand F."/>
            <person name="Pallen M.J."/>
        </authorList>
    </citation>
    <scope>NUCLEOTIDE SEQUENCE</scope>
    <source>
        <strain evidence="9">ChiBcolR7-354</strain>
    </source>
</reference>
<dbReference type="InterPro" id="IPR037185">
    <property type="entry name" value="EmrE-like"/>
</dbReference>
<organism evidence="9 10">
    <name type="scientific">Candidatus Scatomorpha intestinavium</name>
    <dbReference type="NCBI Taxonomy" id="2840922"/>
    <lineage>
        <taxon>Bacteria</taxon>
        <taxon>Bacillati</taxon>
        <taxon>Bacillota</taxon>
        <taxon>Clostridia</taxon>
        <taxon>Eubacteriales</taxon>
        <taxon>Candidatus Scatomorpha</taxon>
    </lineage>
</organism>
<feature type="domain" description="EamA" evidence="8">
    <location>
        <begin position="7"/>
        <end position="137"/>
    </location>
</feature>
<reference evidence="9" key="1">
    <citation type="submission" date="2020-10" db="EMBL/GenBank/DDBJ databases">
        <authorList>
            <person name="Gilroy R."/>
        </authorList>
    </citation>
    <scope>NUCLEOTIDE SEQUENCE</scope>
    <source>
        <strain evidence="9">ChiBcolR7-354</strain>
    </source>
</reference>
<evidence type="ECO:0000313" key="9">
    <source>
        <dbReference type="EMBL" id="HIQ79330.1"/>
    </source>
</evidence>
<dbReference type="InterPro" id="IPR050638">
    <property type="entry name" value="AA-Vitamin_Transporters"/>
</dbReference>
<comment type="subcellular location">
    <subcellularLocation>
        <location evidence="1">Cell membrane</location>
        <topology evidence="1">Multi-pass membrane protein</topology>
    </subcellularLocation>
</comment>
<dbReference type="AlphaFoldDB" id="A0A9D0ZFB3"/>
<proteinExistence type="inferred from homology"/>
<evidence type="ECO:0000256" key="6">
    <source>
        <dbReference type="ARBA" id="ARBA00023136"/>
    </source>
</evidence>
<feature type="transmembrane region" description="Helical" evidence="7">
    <location>
        <begin position="152"/>
        <end position="172"/>
    </location>
</feature>
<feature type="transmembrane region" description="Helical" evidence="7">
    <location>
        <begin position="244"/>
        <end position="263"/>
    </location>
</feature>
<dbReference type="EMBL" id="DVGA01000096">
    <property type="protein sequence ID" value="HIQ79330.1"/>
    <property type="molecule type" value="Genomic_DNA"/>
</dbReference>
<evidence type="ECO:0000313" key="10">
    <source>
        <dbReference type="Proteomes" id="UP000824262"/>
    </source>
</evidence>
<keyword evidence="6 7" id="KW-0472">Membrane</keyword>
<feature type="transmembrane region" description="Helical" evidence="7">
    <location>
        <begin position="184"/>
        <end position="202"/>
    </location>
</feature>
<keyword evidence="4 7" id="KW-0812">Transmembrane</keyword>
<dbReference type="PROSITE" id="PS51257">
    <property type="entry name" value="PROKAR_LIPOPROTEIN"/>
    <property type="match status" value="1"/>
</dbReference>
<feature type="transmembrane region" description="Helical" evidence="7">
    <location>
        <begin position="65"/>
        <end position="81"/>
    </location>
</feature>
<evidence type="ECO:0000256" key="1">
    <source>
        <dbReference type="ARBA" id="ARBA00004651"/>
    </source>
</evidence>
<protein>
    <submittedName>
        <fullName evidence="9">DMT family transporter</fullName>
    </submittedName>
</protein>
<dbReference type="Proteomes" id="UP000824262">
    <property type="component" value="Unassembled WGS sequence"/>
</dbReference>
<gene>
    <name evidence="9" type="ORF">IAB77_08745</name>
</gene>
<dbReference type="InterPro" id="IPR000620">
    <property type="entry name" value="EamA_dom"/>
</dbReference>
<keyword evidence="3" id="KW-1003">Cell membrane</keyword>
<comment type="caution">
    <text evidence="9">The sequence shown here is derived from an EMBL/GenBank/DDBJ whole genome shotgun (WGS) entry which is preliminary data.</text>
</comment>
<feature type="transmembrane region" description="Helical" evidence="7">
    <location>
        <begin position="7"/>
        <end position="26"/>
    </location>
</feature>
<dbReference type="PANTHER" id="PTHR32322">
    <property type="entry name" value="INNER MEMBRANE TRANSPORTER"/>
    <property type="match status" value="1"/>
</dbReference>